<keyword evidence="4" id="KW-0677">Repeat</keyword>
<dbReference type="SUPFAM" id="SSF101908">
    <property type="entry name" value="Putative isomerase YbhE"/>
    <property type="match status" value="1"/>
</dbReference>
<evidence type="ECO:0000256" key="8">
    <source>
        <dbReference type="PROSITE-ProRule" id="PRU00221"/>
    </source>
</evidence>
<name>A0A368EZ10_ANCCA</name>
<keyword evidence="10" id="KW-1185">Reference proteome</keyword>
<comment type="caution">
    <text evidence="9">The sequence shown here is derived from an EMBL/GenBank/DDBJ whole genome shotgun (WGS) entry which is preliminary data.</text>
</comment>
<comment type="subunit">
    <text evidence="7">Forms a heterodimer with the catalytic subunit Mettl1. Interacts with mei-P26 and weakly interacts with bgcn; required for the function or formation of the mei-P26-bgcn-bam-sxl complex. Interacts with nanos; may be involved in mei-P26-dependent derepression of the BMP signaling pathway. Interacts with Myc; the interaction may be mediated by mei-P26 and may be involved in the regulation of ribosome biogenesis.</text>
</comment>
<reference evidence="9 10" key="1">
    <citation type="submission" date="2014-10" db="EMBL/GenBank/DDBJ databases">
        <title>Draft genome of the hookworm Ancylostoma caninum.</title>
        <authorList>
            <person name="Mitreva M."/>
        </authorList>
    </citation>
    <scope>NUCLEOTIDE SEQUENCE [LARGE SCALE GENOMIC DNA]</scope>
    <source>
        <strain evidence="9 10">Baltimore</strain>
    </source>
</reference>
<comment type="subcellular location">
    <subcellularLocation>
        <location evidence="1">Nucleus</location>
    </subcellularLocation>
</comment>
<dbReference type="GO" id="GO:0006400">
    <property type="term" value="P:tRNA modification"/>
    <property type="evidence" value="ECO:0007669"/>
    <property type="project" value="TreeGrafter"/>
</dbReference>
<dbReference type="AlphaFoldDB" id="A0A368EZ10"/>
<organism evidence="9 10">
    <name type="scientific">Ancylostoma caninum</name>
    <name type="common">Dog hookworm</name>
    <dbReference type="NCBI Taxonomy" id="29170"/>
    <lineage>
        <taxon>Eukaryota</taxon>
        <taxon>Metazoa</taxon>
        <taxon>Ecdysozoa</taxon>
        <taxon>Nematoda</taxon>
        <taxon>Chromadorea</taxon>
        <taxon>Rhabditida</taxon>
        <taxon>Rhabditina</taxon>
        <taxon>Rhabditomorpha</taxon>
        <taxon>Strongyloidea</taxon>
        <taxon>Ancylostomatidae</taxon>
        <taxon>Ancylostomatinae</taxon>
        <taxon>Ancylostoma</taxon>
    </lineage>
</organism>
<dbReference type="PANTHER" id="PTHR16288:SF0">
    <property type="entry name" value="TRNA (GUANINE-N(7)-)-METHYLTRANSFERASE NON-CATALYTIC SUBUNIT WDR4"/>
    <property type="match status" value="1"/>
</dbReference>
<evidence type="ECO:0000256" key="4">
    <source>
        <dbReference type="ARBA" id="ARBA00022737"/>
    </source>
</evidence>
<gene>
    <name evidence="9" type="ORF">ANCCAN_30282</name>
</gene>
<sequence>MVLDVAISQDGRYLLAADRDEKIRVSRYPQAFVVQSFCLGHLAYVGSVAVHGDHVFSSGGDSIVYEWDIESGKPIAQSEKVGEDPVRRVCVLPKGDLFHVVAAAGKTLYVLDDKLHLVKAIEAPSDIMDITALEGNVVAVSRYVFAKLSTT</sequence>
<dbReference type="Pfam" id="PF00400">
    <property type="entry name" value="WD40"/>
    <property type="match status" value="1"/>
</dbReference>
<evidence type="ECO:0000256" key="7">
    <source>
        <dbReference type="ARBA" id="ARBA00093542"/>
    </source>
</evidence>
<evidence type="ECO:0000256" key="5">
    <source>
        <dbReference type="ARBA" id="ARBA00023242"/>
    </source>
</evidence>
<keyword evidence="3" id="KW-0819">tRNA processing</keyword>
<evidence type="ECO:0000313" key="10">
    <source>
        <dbReference type="Proteomes" id="UP000252519"/>
    </source>
</evidence>
<dbReference type="GO" id="GO:0005829">
    <property type="term" value="C:cytosol"/>
    <property type="evidence" value="ECO:0007669"/>
    <property type="project" value="TreeGrafter"/>
</dbReference>
<dbReference type="InterPro" id="IPR015943">
    <property type="entry name" value="WD40/YVTN_repeat-like_dom_sf"/>
</dbReference>
<dbReference type="PROSITE" id="PS50082">
    <property type="entry name" value="WD_REPEATS_2"/>
    <property type="match status" value="1"/>
</dbReference>
<dbReference type="OrthoDB" id="371245at2759"/>
<proteinExistence type="predicted"/>
<feature type="repeat" description="WD" evidence="8">
    <location>
        <begin position="38"/>
        <end position="77"/>
    </location>
</feature>
<dbReference type="STRING" id="29170.A0A368EZ10"/>
<dbReference type="GO" id="GO:0036265">
    <property type="term" value="P:RNA (guanine-N7)-methylation"/>
    <property type="evidence" value="ECO:0007669"/>
    <property type="project" value="InterPro"/>
</dbReference>
<accession>A0A368EZ10</accession>
<evidence type="ECO:0000256" key="3">
    <source>
        <dbReference type="ARBA" id="ARBA00022694"/>
    </source>
</evidence>
<evidence type="ECO:0000256" key="6">
    <source>
        <dbReference type="ARBA" id="ARBA00093337"/>
    </source>
</evidence>
<protein>
    <submittedName>
        <fullName evidence="9">Uncharacterized protein</fullName>
    </submittedName>
</protein>
<comment type="function">
    <text evidence="6">Required for the Mettl1-dependent formation of N(7)-methylguanine at position 46 (m7G46) in tRNA. In the Mettl1-wuho methyltransferase complex, it is required to stabilize and induce conformational changes of the catalytic subunit. Required for binding of nanos mRNA and repression of translation by the mei-P26-bgcn-bam-sxl complex. May cooperate with mei-P26 and nanos to derepress the BMP signaling pathway. May cooperate with mei-P26 to suppress expression of a subset of microRNAs. May cooperate with mei-P26 to regulate bam expression levels in germline cells during gametogenesis. Required to promote mitosis to meiosis transition during gametogenesis. May regulate germline cell division in part by regulating ribosome biogenesis.</text>
</comment>
<dbReference type="PANTHER" id="PTHR16288">
    <property type="entry name" value="WD40 REPEAT PROTEIN 4"/>
    <property type="match status" value="1"/>
</dbReference>
<dbReference type="InterPro" id="IPR001680">
    <property type="entry name" value="WD40_rpt"/>
</dbReference>
<dbReference type="Gene3D" id="2.130.10.10">
    <property type="entry name" value="YVTN repeat-like/Quinoprotein amine dehydrogenase"/>
    <property type="match status" value="1"/>
</dbReference>
<keyword evidence="5" id="KW-0539">Nucleus</keyword>
<dbReference type="GO" id="GO:0005634">
    <property type="term" value="C:nucleus"/>
    <property type="evidence" value="ECO:0007669"/>
    <property type="project" value="UniProtKB-SubCell"/>
</dbReference>
<dbReference type="EMBL" id="JOJR01024290">
    <property type="protein sequence ID" value="RCN24029.1"/>
    <property type="molecule type" value="Genomic_DNA"/>
</dbReference>
<dbReference type="GO" id="GO:0043527">
    <property type="term" value="C:tRNA methyltransferase complex"/>
    <property type="evidence" value="ECO:0007669"/>
    <property type="project" value="TreeGrafter"/>
</dbReference>
<evidence type="ECO:0000256" key="1">
    <source>
        <dbReference type="ARBA" id="ARBA00004123"/>
    </source>
</evidence>
<evidence type="ECO:0000256" key="2">
    <source>
        <dbReference type="ARBA" id="ARBA00022574"/>
    </source>
</evidence>
<dbReference type="Proteomes" id="UP000252519">
    <property type="component" value="Unassembled WGS sequence"/>
</dbReference>
<keyword evidence="2 8" id="KW-0853">WD repeat</keyword>
<dbReference type="InterPro" id="IPR028884">
    <property type="entry name" value="Trm82"/>
</dbReference>
<evidence type="ECO:0000313" key="9">
    <source>
        <dbReference type="EMBL" id="RCN24029.1"/>
    </source>
</evidence>